<feature type="domain" description="HTH merR-type" evidence="4">
    <location>
        <begin position="1"/>
        <end position="70"/>
    </location>
</feature>
<dbReference type="GO" id="GO:0008270">
    <property type="term" value="F:zinc ion binding"/>
    <property type="evidence" value="ECO:0007669"/>
    <property type="project" value="InterPro"/>
</dbReference>
<dbReference type="AlphaFoldDB" id="A0A3E0DJH7"/>
<dbReference type="PRINTS" id="PR00040">
    <property type="entry name" value="HTHMERR"/>
</dbReference>
<dbReference type="CDD" id="cd04770">
    <property type="entry name" value="HTH_HMRTR"/>
    <property type="match status" value="1"/>
</dbReference>
<evidence type="ECO:0000259" key="4">
    <source>
        <dbReference type="PROSITE" id="PS50937"/>
    </source>
</evidence>
<protein>
    <submittedName>
        <fullName evidence="5">MerR family Zn(II)-responsive transcriptional regulator of zntA</fullName>
    </submittedName>
</protein>
<dbReference type="InterPro" id="IPR009061">
    <property type="entry name" value="DNA-bd_dom_put_sf"/>
</dbReference>
<dbReference type="NCBIfam" id="NF007069">
    <property type="entry name" value="PRK09514.1"/>
    <property type="match status" value="1"/>
</dbReference>
<evidence type="ECO:0000313" key="5">
    <source>
        <dbReference type="EMBL" id="REG82220.1"/>
    </source>
</evidence>
<keyword evidence="2" id="KW-0238">DNA-binding</keyword>
<dbReference type="InterPro" id="IPR015358">
    <property type="entry name" value="Tscrpt_reg_MerR_DNA-bd"/>
</dbReference>
<dbReference type="Pfam" id="PF09278">
    <property type="entry name" value="MerR-DNA-bind"/>
    <property type="match status" value="1"/>
</dbReference>
<evidence type="ECO:0000256" key="3">
    <source>
        <dbReference type="ARBA" id="ARBA00023163"/>
    </source>
</evidence>
<dbReference type="PROSITE" id="PS50937">
    <property type="entry name" value="HTH_MERR_2"/>
    <property type="match status" value="1"/>
</dbReference>
<dbReference type="SUPFAM" id="SSF46955">
    <property type="entry name" value="Putative DNA-binding domain"/>
    <property type="match status" value="1"/>
</dbReference>
<proteinExistence type="predicted"/>
<dbReference type="GO" id="GO:0003677">
    <property type="term" value="F:DNA binding"/>
    <property type="evidence" value="ECO:0007669"/>
    <property type="project" value="UniProtKB-KW"/>
</dbReference>
<dbReference type="GO" id="GO:0006351">
    <property type="term" value="P:DNA-templated transcription"/>
    <property type="evidence" value="ECO:0007669"/>
    <property type="project" value="InterPro"/>
</dbReference>
<dbReference type="NCBIfam" id="TIGR02043">
    <property type="entry name" value="ZntR"/>
    <property type="match status" value="1"/>
</dbReference>
<keyword evidence="6" id="KW-1185">Reference proteome</keyword>
<reference evidence="5 6" key="1">
    <citation type="submission" date="2018-08" db="EMBL/GenBank/DDBJ databases">
        <title>Genomic Encyclopedia of Type Strains, Phase III (KMG-III): the genomes of soil and plant-associated and newly described type strains.</title>
        <authorList>
            <person name="Whitman W."/>
        </authorList>
    </citation>
    <scope>NUCLEOTIDE SEQUENCE [LARGE SCALE GENOMIC DNA]</scope>
    <source>
        <strain evidence="5 6">CECT 7375</strain>
    </source>
</reference>
<dbReference type="PANTHER" id="PTHR30204:SF92">
    <property type="entry name" value="HTH-TYPE TRANSCRIPTIONAL REGULATOR ZNTR"/>
    <property type="match status" value="1"/>
</dbReference>
<dbReference type="Pfam" id="PF00376">
    <property type="entry name" value="MerR"/>
    <property type="match status" value="1"/>
</dbReference>
<evidence type="ECO:0000313" key="6">
    <source>
        <dbReference type="Proteomes" id="UP000256542"/>
    </source>
</evidence>
<gene>
    <name evidence="5" type="ORF">DFP81_110108</name>
</gene>
<dbReference type="InterPro" id="IPR011788">
    <property type="entry name" value="ZntR"/>
</dbReference>
<dbReference type="Gene3D" id="1.10.1660.10">
    <property type="match status" value="1"/>
</dbReference>
<evidence type="ECO:0000256" key="1">
    <source>
        <dbReference type="ARBA" id="ARBA00023015"/>
    </source>
</evidence>
<dbReference type="Proteomes" id="UP000256542">
    <property type="component" value="Unassembled WGS sequence"/>
</dbReference>
<evidence type="ECO:0000256" key="2">
    <source>
        <dbReference type="ARBA" id="ARBA00023125"/>
    </source>
</evidence>
<comment type="caution">
    <text evidence="5">The sequence shown here is derived from an EMBL/GenBank/DDBJ whole genome shotgun (WGS) entry which is preliminary data.</text>
</comment>
<dbReference type="InterPro" id="IPR047057">
    <property type="entry name" value="MerR_fam"/>
</dbReference>
<dbReference type="OrthoDB" id="9808480at2"/>
<keyword evidence="3" id="KW-0804">Transcription</keyword>
<dbReference type="InterPro" id="IPR000551">
    <property type="entry name" value="MerR-type_HTH_dom"/>
</dbReference>
<dbReference type="RefSeq" id="WP_115898494.1">
    <property type="nucleotide sequence ID" value="NZ_QUNG01000010.1"/>
</dbReference>
<dbReference type="SMART" id="SM00422">
    <property type="entry name" value="HTH_MERR"/>
    <property type="match status" value="1"/>
</dbReference>
<dbReference type="EMBL" id="QUNG01000010">
    <property type="protein sequence ID" value="REG82220.1"/>
    <property type="molecule type" value="Genomic_DNA"/>
</dbReference>
<organism evidence="5 6">
    <name type="scientific">Marinomonas pollencensis</name>
    <dbReference type="NCBI Taxonomy" id="491954"/>
    <lineage>
        <taxon>Bacteria</taxon>
        <taxon>Pseudomonadati</taxon>
        <taxon>Pseudomonadota</taxon>
        <taxon>Gammaproteobacteria</taxon>
        <taxon>Oceanospirillales</taxon>
        <taxon>Oceanospirillaceae</taxon>
        <taxon>Marinomonas</taxon>
    </lineage>
</organism>
<accession>A0A3E0DJH7</accession>
<sequence>MYRIGELASSFKVKNDTLRFYEKHGLLTPSHRSESGYRLYTEQDKKILSFILRAKTVGFSLADIHELLSIEVDKDNNACADVKIVVDAKLEEVERKIAELSHFQKSLKQLSDACCGGSGSAAQCTILEALESDINNLRPEHHHDEQE</sequence>
<keyword evidence="1" id="KW-0805">Transcription regulation</keyword>
<dbReference type="GO" id="GO:0003700">
    <property type="term" value="F:DNA-binding transcription factor activity"/>
    <property type="evidence" value="ECO:0007669"/>
    <property type="project" value="InterPro"/>
</dbReference>
<name>A0A3E0DJH7_9GAMM</name>
<dbReference type="PANTHER" id="PTHR30204">
    <property type="entry name" value="REDOX-CYCLING DRUG-SENSING TRANSCRIPTIONAL ACTIVATOR SOXR"/>
    <property type="match status" value="1"/>
</dbReference>